<reference evidence="2 3" key="1">
    <citation type="submission" date="2017-02" db="EMBL/GenBank/DDBJ databases">
        <title>The complete genomic sequence of a novel cold adapted crude oil-degrading bacterium Planococcus qaidamina Y42.</title>
        <authorList>
            <person name="Yang R."/>
        </authorList>
    </citation>
    <scope>NUCLEOTIDE SEQUENCE [LARGE SCALE GENOMIC DNA]</scope>
    <source>
        <strain evidence="2 3">Y42</strain>
    </source>
</reference>
<dbReference type="EMBL" id="CP019640">
    <property type="protein sequence ID" value="AQQ54758.1"/>
    <property type="molecule type" value="Genomic_DNA"/>
</dbReference>
<dbReference type="Proteomes" id="UP000188184">
    <property type="component" value="Chromosome"/>
</dbReference>
<organism evidence="2 3">
    <name type="scientific">Planococcus lenghuensis</name>
    <dbReference type="NCBI Taxonomy" id="2213202"/>
    <lineage>
        <taxon>Bacteria</taxon>
        <taxon>Bacillati</taxon>
        <taxon>Bacillota</taxon>
        <taxon>Bacilli</taxon>
        <taxon>Bacillales</taxon>
        <taxon>Caryophanaceae</taxon>
        <taxon>Planococcus</taxon>
    </lineage>
</organism>
<keyword evidence="1" id="KW-0472">Membrane</keyword>
<evidence type="ECO:0000313" key="2">
    <source>
        <dbReference type="EMBL" id="AQQ54758.1"/>
    </source>
</evidence>
<dbReference type="RefSeq" id="WP_077590658.1">
    <property type="nucleotide sequence ID" value="NZ_CP019640.1"/>
</dbReference>
<dbReference type="KEGG" id="pmar:B0X71_17725"/>
<name>A0A1Q2L2S0_9BACL</name>
<protein>
    <submittedName>
        <fullName evidence="2">Uncharacterized protein</fullName>
    </submittedName>
</protein>
<sequence length="250" mass="28737">MKNKVVSIFIQTMANVFALWFVFVKKDSWFVSVLMNLGIDSPKAQVGILAALSILLSSIIVLFLEWMLFEIIFKPVHINVSFRNSNGDRAIKQLVVEYSDTTILDVQQSYQLNVSVSEGNKITNSILAFLKSDLVIIYRPSYYDTEIVNGWISKETISAENVYKDKRGNTRVYWSHMVEGANRIDDSVVVSPRLIVKPKNFDGRKCRIELKLGSHSKTNPILRVIFKMIYLKLVKMNLKRLTINLKRIDK</sequence>
<evidence type="ECO:0000256" key="1">
    <source>
        <dbReference type="SAM" id="Phobius"/>
    </source>
</evidence>
<dbReference type="AlphaFoldDB" id="A0A1Q2L2S0"/>
<feature type="transmembrane region" description="Helical" evidence="1">
    <location>
        <begin position="44"/>
        <end position="64"/>
    </location>
</feature>
<proteinExistence type="predicted"/>
<evidence type="ECO:0000313" key="3">
    <source>
        <dbReference type="Proteomes" id="UP000188184"/>
    </source>
</evidence>
<keyword evidence="3" id="KW-1185">Reference proteome</keyword>
<keyword evidence="1" id="KW-1133">Transmembrane helix</keyword>
<accession>A0A1Q2L2S0</accession>
<gene>
    <name evidence="2" type="ORF">B0X71_17725</name>
</gene>
<dbReference type="OrthoDB" id="3010221at2"/>
<feature type="transmembrane region" description="Helical" evidence="1">
    <location>
        <begin position="5"/>
        <end position="24"/>
    </location>
</feature>
<keyword evidence="1" id="KW-0812">Transmembrane</keyword>